<evidence type="ECO:0000313" key="19">
    <source>
        <dbReference type="EMBL" id="KAG4419438.1"/>
    </source>
</evidence>
<keyword evidence="7 15" id="KW-0812">Transmembrane</keyword>
<feature type="transmembrane region" description="Helical" evidence="15">
    <location>
        <begin position="107"/>
        <end position="127"/>
    </location>
</feature>
<dbReference type="GO" id="GO:0098552">
    <property type="term" value="C:side of membrane"/>
    <property type="evidence" value="ECO:0007669"/>
    <property type="project" value="UniProtKB-KW"/>
</dbReference>
<dbReference type="AlphaFoldDB" id="A0A8H7TIK8"/>
<evidence type="ECO:0000256" key="15">
    <source>
        <dbReference type="SAM" id="Phobius"/>
    </source>
</evidence>
<feature type="transmembrane region" description="Helical" evidence="15">
    <location>
        <begin position="326"/>
        <end position="345"/>
    </location>
</feature>
<dbReference type="PANTHER" id="PTHR33048:SF160">
    <property type="entry name" value="SAT4 FAMILY MEMBRANE PROTEIN"/>
    <property type="match status" value="1"/>
</dbReference>
<evidence type="ECO:0000259" key="17">
    <source>
        <dbReference type="Pfam" id="PF05730"/>
    </source>
</evidence>
<dbReference type="Pfam" id="PF20684">
    <property type="entry name" value="Fung_rhodopsin"/>
    <property type="match status" value="1"/>
</dbReference>
<evidence type="ECO:0000256" key="4">
    <source>
        <dbReference type="ARBA" id="ARBA00010031"/>
    </source>
</evidence>
<dbReference type="OrthoDB" id="2496787at2759"/>
<dbReference type="InterPro" id="IPR008427">
    <property type="entry name" value="Extracellular_membr_CFEM_dom"/>
</dbReference>
<evidence type="ECO:0000256" key="6">
    <source>
        <dbReference type="ARBA" id="ARBA00022622"/>
    </source>
</evidence>
<keyword evidence="8 16" id="KW-0732">Signal</keyword>
<evidence type="ECO:0000256" key="14">
    <source>
        <dbReference type="SAM" id="MobiDB-lite"/>
    </source>
</evidence>
<evidence type="ECO:0000313" key="20">
    <source>
        <dbReference type="Proteomes" id="UP000664132"/>
    </source>
</evidence>
<feature type="transmembrane region" description="Helical" evidence="15">
    <location>
        <begin position="207"/>
        <end position="230"/>
    </location>
</feature>
<dbReference type="EMBL" id="JAFJYH010000105">
    <property type="protein sequence ID" value="KAG4419438.1"/>
    <property type="molecule type" value="Genomic_DNA"/>
</dbReference>
<evidence type="ECO:0000256" key="12">
    <source>
        <dbReference type="ARBA" id="ARBA00023288"/>
    </source>
</evidence>
<feature type="chain" id="PRO_5034047761" description="Extracellular membrane protein CFEM domain-containing protein" evidence="16">
    <location>
        <begin position="20"/>
        <end position="571"/>
    </location>
</feature>
<feature type="region of interest" description="Disordered" evidence="14">
    <location>
        <begin position="466"/>
        <end position="485"/>
    </location>
</feature>
<feature type="region of interest" description="Disordered" evidence="14">
    <location>
        <begin position="524"/>
        <end position="571"/>
    </location>
</feature>
<feature type="transmembrane region" description="Helical" evidence="15">
    <location>
        <begin position="242"/>
        <end position="269"/>
    </location>
</feature>
<accession>A0A8H7TIK8</accession>
<evidence type="ECO:0000256" key="11">
    <source>
        <dbReference type="ARBA" id="ARBA00023157"/>
    </source>
</evidence>
<evidence type="ECO:0000256" key="3">
    <source>
        <dbReference type="ARBA" id="ARBA00004613"/>
    </source>
</evidence>
<feature type="region of interest" description="Disordered" evidence="14">
    <location>
        <begin position="401"/>
        <end position="423"/>
    </location>
</feature>
<feature type="compositionally biased region" description="Gly residues" evidence="14">
    <location>
        <begin position="524"/>
        <end position="553"/>
    </location>
</feature>
<name>A0A8H7TIK8_9HELO</name>
<keyword evidence="6" id="KW-0325">Glycoprotein</keyword>
<feature type="compositionally biased region" description="Basic and acidic residues" evidence="14">
    <location>
        <begin position="435"/>
        <end position="451"/>
    </location>
</feature>
<protein>
    <recommendedName>
        <fullName evidence="21">Extracellular membrane protein CFEM domain-containing protein</fullName>
    </recommendedName>
</protein>
<keyword evidence="5" id="KW-0964">Secreted</keyword>
<evidence type="ECO:0008006" key="21">
    <source>
        <dbReference type="Google" id="ProtNLM"/>
    </source>
</evidence>
<feature type="compositionally biased region" description="Polar residues" evidence="14">
    <location>
        <begin position="562"/>
        <end position="571"/>
    </location>
</feature>
<dbReference type="Proteomes" id="UP000664132">
    <property type="component" value="Unassembled WGS sequence"/>
</dbReference>
<comment type="similarity">
    <text evidence="13">Belongs to the SAT4 family.</text>
</comment>
<keyword evidence="10 15" id="KW-0472">Membrane</keyword>
<evidence type="ECO:0000256" key="16">
    <source>
        <dbReference type="SAM" id="SignalP"/>
    </source>
</evidence>
<feature type="domain" description="Rhodopsin" evidence="18">
    <location>
        <begin position="123"/>
        <end position="387"/>
    </location>
</feature>
<dbReference type="GO" id="GO:0005576">
    <property type="term" value="C:extracellular region"/>
    <property type="evidence" value="ECO:0007669"/>
    <property type="project" value="UniProtKB-SubCell"/>
</dbReference>
<feature type="region of interest" description="Disordered" evidence="14">
    <location>
        <begin position="435"/>
        <end position="460"/>
    </location>
</feature>
<keyword evidence="6" id="KW-0336">GPI-anchor</keyword>
<evidence type="ECO:0000256" key="9">
    <source>
        <dbReference type="ARBA" id="ARBA00022989"/>
    </source>
</evidence>
<comment type="caution">
    <text evidence="19">The sequence shown here is derived from an EMBL/GenBank/DDBJ whole genome shotgun (WGS) entry which is preliminary data.</text>
</comment>
<feature type="domain" description="CFEM" evidence="17">
    <location>
        <begin position="34"/>
        <end position="95"/>
    </location>
</feature>
<evidence type="ECO:0000256" key="7">
    <source>
        <dbReference type="ARBA" id="ARBA00022692"/>
    </source>
</evidence>
<gene>
    <name evidence="19" type="ORF">IFR04_007395</name>
</gene>
<dbReference type="PANTHER" id="PTHR33048">
    <property type="entry name" value="PTH11-LIKE INTEGRAL MEMBRANE PROTEIN (AFU_ORTHOLOGUE AFUA_5G11245)"/>
    <property type="match status" value="1"/>
</dbReference>
<dbReference type="Pfam" id="PF05730">
    <property type="entry name" value="CFEM"/>
    <property type="match status" value="1"/>
</dbReference>
<comment type="similarity">
    <text evidence="4">Belongs to the RBT5 family.</text>
</comment>
<reference evidence="19" key="1">
    <citation type="submission" date="2021-02" db="EMBL/GenBank/DDBJ databases">
        <title>Genome sequence Cadophora malorum strain M34.</title>
        <authorList>
            <person name="Stefanovic E."/>
            <person name="Vu D."/>
            <person name="Scully C."/>
            <person name="Dijksterhuis J."/>
            <person name="Roader J."/>
            <person name="Houbraken J."/>
        </authorList>
    </citation>
    <scope>NUCLEOTIDE SEQUENCE</scope>
    <source>
        <strain evidence="19">M34</strain>
    </source>
</reference>
<evidence type="ECO:0000256" key="10">
    <source>
        <dbReference type="ARBA" id="ARBA00023136"/>
    </source>
</evidence>
<keyword evidence="20" id="KW-1185">Reference proteome</keyword>
<evidence type="ECO:0000256" key="13">
    <source>
        <dbReference type="ARBA" id="ARBA00038359"/>
    </source>
</evidence>
<feature type="transmembrane region" description="Helical" evidence="15">
    <location>
        <begin position="139"/>
        <end position="161"/>
    </location>
</feature>
<sequence>MRFEVISVMAFCLPLAIQAFGGGALDRRATDTVAAPNCSLTCLGTLIPEYCDSLTDTTCICTNTELAAVLLPCAVAACNVTDSLQLARYQAEVCETPNDKTRYWQQIHTYIVLVPVTTIFVGLRIFARLRLNIGLGPDDYVLLIAQAFYLTMTSTAVSILLPSGIIHSISRWLQVLTERIKWTIAVTGFGQHTFWLLTRQVMKALKFFWISELLYLSAITFTKLSLLLFFRRIFPDNGFRKATLWAGAFIITSNISLFMALAFQCLPVHGVWTNWMYKTPPVQCINVFAAVYIAAGMSITHDIMILCMPIPTLWRLNLGLRKKLNLMVMFGVGSFVIVASVIRLPSLMKMGASSDPSYDQAPVAFWTNLEVSVGIICACLPACRSLIGFYFPRLQMSLNNTSSNGRKTPGYTNPTSSKNTNEFFSKKRAARDSFLELDDRSGTGSQEELKSKSNYKSNHNITSTLQSKKSFDHRHHNSNDKEHDSDVDSIMHIQGHHQGPIEEPFSPAARKGFGHVATVEVGIGGGDRGGLGGGQRSPDGNGGRNGRGMGMMKGGDIVMTRTLDQSTTLRE</sequence>
<dbReference type="InterPro" id="IPR049326">
    <property type="entry name" value="Rhodopsin_dom_fungi"/>
</dbReference>
<comment type="subcellular location">
    <subcellularLocation>
        <location evidence="2">Membrane</location>
        <topology evidence="2">Lipid-anchor</topology>
        <topology evidence="2">GPI-anchor</topology>
    </subcellularLocation>
    <subcellularLocation>
        <location evidence="1">Membrane</location>
        <topology evidence="1">Multi-pass membrane protein</topology>
    </subcellularLocation>
    <subcellularLocation>
        <location evidence="3">Secreted</location>
    </subcellularLocation>
</comment>
<feature type="transmembrane region" description="Helical" evidence="15">
    <location>
        <begin position="289"/>
        <end position="314"/>
    </location>
</feature>
<dbReference type="InterPro" id="IPR052337">
    <property type="entry name" value="SAT4-like"/>
</dbReference>
<evidence type="ECO:0000256" key="5">
    <source>
        <dbReference type="ARBA" id="ARBA00022525"/>
    </source>
</evidence>
<feature type="transmembrane region" description="Helical" evidence="15">
    <location>
        <begin position="365"/>
        <end position="387"/>
    </location>
</feature>
<evidence type="ECO:0000259" key="18">
    <source>
        <dbReference type="Pfam" id="PF20684"/>
    </source>
</evidence>
<feature type="signal peptide" evidence="16">
    <location>
        <begin position="1"/>
        <end position="19"/>
    </location>
</feature>
<evidence type="ECO:0000256" key="8">
    <source>
        <dbReference type="ARBA" id="ARBA00022729"/>
    </source>
</evidence>
<evidence type="ECO:0000256" key="1">
    <source>
        <dbReference type="ARBA" id="ARBA00004141"/>
    </source>
</evidence>
<keyword evidence="12" id="KW-0449">Lipoprotein</keyword>
<proteinExistence type="inferred from homology"/>
<evidence type="ECO:0000256" key="2">
    <source>
        <dbReference type="ARBA" id="ARBA00004589"/>
    </source>
</evidence>
<keyword evidence="11" id="KW-1015">Disulfide bond</keyword>
<keyword evidence="9 15" id="KW-1133">Transmembrane helix</keyword>
<organism evidence="19 20">
    <name type="scientific">Cadophora malorum</name>
    <dbReference type="NCBI Taxonomy" id="108018"/>
    <lineage>
        <taxon>Eukaryota</taxon>
        <taxon>Fungi</taxon>
        <taxon>Dikarya</taxon>
        <taxon>Ascomycota</taxon>
        <taxon>Pezizomycotina</taxon>
        <taxon>Leotiomycetes</taxon>
        <taxon>Helotiales</taxon>
        <taxon>Ploettnerulaceae</taxon>
        <taxon>Cadophora</taxon>
    </lineage>
</organism>